<proteinExistence type="predicted"/>
<name>A0A1H2ST35_9RHOB</name>
<keyword evidence="1" id="KW-0472">Membrane</keyword>
<evidence type="ECO:0000313" key="2">
    <source>
        <dbReference type="EMBL" id="SDW34796.1"/>
    </source>
</evidence>
<dbReference type="Pfam" id="PF04403">
    <property type="entry name" value="PqiA"/>
    <property type="match status" value="1"/>
</dbReference>
<keyword evidence="1" id="KW-1133">Transmembrane helix</keyword>
<dbReference type="Proteomes" id="UP000199118">
    <property type="component" value="Unassembled WGS sequence"/>
</dbReference>
<keyword evidence="3" id="KW-1185">Reference proteome</keyword>
<dbReference type="AlphaFoldDB" id="A0A1H2ST35"/>
<feature type="transmembrane region" description="Helical" evidence="1">
    <location>
        <begin position="97"/>
        <end position="118"/>
    </location>
</feature>
<dbReference type="STRING" id="356660.SAMN05444336_101765"/>
<dbReference type="EMBL" id="FNMZ01000001">
    <property type="protein sequence ID" value="SDW34796.1"/>
    <property type="molecule type" value="Genomic_DNA"/>
</dbReference>
<feature type="transmembrane region" description="Helical" evidence="1">
    <location>
        <begin position="130"/>
        <end position="150"/>
    </location>
</feature>
<protein>
    <submittedName>
        <fullName evidence="2">Paraquat-inducible protein A</fullName>
    </submittedName>
</protein>
<gene>
    <name evidence="2" type="ORF">SAMN05444336_101765</name>
</gene>
<organism evidence="2 3">
    <name type="scientific">Albimonas donghaensis</name>
    <dbReference type="NCBI Taxonomy" id="356660"/>
    <lineage>
        <taxon>Bacteria</taxon>
        <taxon>Pseudomonadati</taxon>
        <taxon>Pseudomonadota</taxon>
        <taxon>Alphaproteobacteria</taxon>
        <taxon>Rhodobacterales</taxon>
        <taxon>Paracoccaceae</taxon>
        <taxon>Albimonas</taxon>
    </lineage>
</organism>
<keyword evidence="1" id="KW-0812">Transmembrane</keyword>
<feature type="transmembrane region" description="Helical" evidence="1">
    <location>
        <begin position="53"/>
        <end position="76"/>
    </location>
</feature>
<dbReference type="RefSeq" id="WP_245710371.1">
    <property type="nucleotide sequence ID" value="NZ_FNMZ01000001.1"/>
</dbReference>
<accession>A0A1H2ST35</accession>
<dbReference type="InterPro" id="IPR007498">
    <property type="entry name" value="PqiA-like"/>
</dbReference>
<reference evidence="2 3" key="1">
    <citation type="submission" date="2016-10" db="EMBL/GenBank/DDBJ databases">
        <authorList>
            <person name="de Groot N.N."/>
        </authorList>
    </citation>
    <scope>NUCLEOTIDE SEQUENCE [LARGE SCALE GENOMIC DNA]</scope>
    <source>
        <strain evidence="2 3">DSM 17890</strain>
    </source>
</reference>
<evidence type="ECO:0000313" key="3">
    <source>
        <dbReference type="Proteomes" id="UP000199118"/>
    </source>
</evidence>
<sequence length="157" mass="16731">MTLAPAPITPRHLAFANLALLPLWPLAWTAPVARTGFLPFMAGEDVSILSGLGALWEADAALALLVALLALVLPYAKTLSLAAVHFGRLTPRALPALELLGKLAMADMFLLALTIVIVKGVGVGRVETAWGLWLFAFCILLSLALSMLTARRHTRAQ</sequence>
<evidence type="ECO:0000256" key="1">
    <source>
        <dbReference type="SAM" id="Phobius"/>
    </source>
</evidence>